<dbReference type="PANTHER" id="PTHR12419:SF7">
    <property type="entry name" value="OTU DOMAIN-CONTAINING PROTEIN 3"/>
    <property type="match status" value="1"/>
</dbReference>
<dbReference type="InterPro" id="IPR050704">
    <property type="entry name" value="Peptidase_C85-like"/>
</dbReference>
<dbReference type="InterPro" id="IPR004027">
    <property type="entry name" value="SEC_C_motif"/>
</dbReference>
<accession>A0AAV1I3Q4</accession>
<reference evidence="4 5" key="1">
    <citation type="submission" date="2023-10" db="EMBL/GenBank/DDBJ databases">
        <authorList>
            <person name="Maclean D."/>
            <person name="Macfadyen A."/>
        </authorList>
    </citation>
    <scope>NUCLEOTIDE SEQUENCE [LARGE SCALE GENOMIC DNA]</scope>
</reference>
<dbReference type="AlphaFoldDB" id="A0AAV1I3Q4"/>
<organism evidence="4 5">
    <name type="scientific">Coccomyxa viridis</name>
    <dbReference type="NCBI Taxonomy" id="1274662"/>
    <lineage>
        <taxon>Eukaryota</taxon>
        <taxon>Viridiplantae</taxon>
        <taxon>Chlorophyta</taxon>
        <taxon>core chlorophytes</taxon>
        <taxon>Trebouxiophyceae</taxon>
        <taxon>Trebouxiophyceae incertae sedis</taxon>
        <taxon>Coccomyxaceae</taxon>
        <taxon>Coccomyxa</taxon>
    </lineage>
</organism>
<dbReference type="Gene3D" id="3.10.450.50">
    <property type="match status" value="1"/>
</dbReference>
<evidence type="ECO:0000313" key="5">
    <source>
        <dbReference type="Proteomes" id="UP001314263"/>
    </source>
</evidence>
<dbReference type="SUPFAM" id="SSF103642">
    <property type="entry name" value="Sec-C motif"/>
    <property type="match status" value="1"/>
</dbReference>
<feature type="domain" description="OTU" evidence="3">
    <location>
        <begin position="42"/>
        <end position="169"/>
    </location>
</feature>
<feature type="region of interest" description="Disordered" evidence="2">
    <location>
        <begin position="295"/>
        <end position="404"/>
    </location>
</feature>
<feature type="compositionally biased region" description="Polar residues" evidence="2">
    <location>
        <begin position="347"/>
        <end position="359"/>
    </location>
</feature>
<gene>
    <name evidence="4" type="ORF">CVIRNUC_005217</name>
</gene>
<feature type="region of interest" description="Disordered" evidence="2">
    <location>
        <begin position="261"/>
        <end position="283"/>
    </location>
</feature>
<feature type="region of interest" description="Disordered" evidence="2">
    <location>
        <begin position="420"/>
        <end position="442"/>
    </location>
</feature>
<feature type="compositionally biased region" description="Polar residues" evidence="2">
    <location>
        <begin position="1"/>
        <end position="12"/>
    </location>
</feature>
<dbReference type="InterPro" id="IPR003323">
    <property type="entry name" value="OTU_dom"/>
</dbReference>
<name>A0AAV1I3Q4_9CHLO</name>
<dbReference type="CDD" id="cd22771">
    <property type="entry name" value="OTU_plant_OTU7-like"/>
    <property type="match status" value="1"/>
</dbReference>
<dbReference type="Proteomes" id="UP001314263">
    <property type="component" value="Unassembled WGS sequence"/>
</dbReference>
<evidence type="ECO:0000259" key="3">
    <source>
        <dbReference type="PROSITE" id="PS50802"/>
    </source>
</evidence>
<sequence length="442" mass="48456">MGKAKQQNSTACRQDKGAATRKPEARTDFTASKPWSLSEYGLRVKAVKADGNCFFRACADQLEGSRGDHMAYRQSTVTFMRQHRDDFKPYMEDEEDFDRYCSRMSLDGTWAGYQEQVALARQYGVMIRVFQANQPAWTIKPDYPEFPKDAPTIHISYHDGDHYNSVRMASDAGSGLPQPILLRERAASAEDWSAFGDAEVELVMQNTGCHDDRDAVQRALQDAKGNSDEAIELLIERLAADALGQELPLTQQEHQVLDADMPAHSPCSTPPQHDTTGALGGIDTTAATSAPLLGQAPAEDPQQASSSSMQAASEHQHASMGVASNGCASDQRMGPASADEPAEDGDQAQSRPGEQQQNAEPKHAAEEGEDKDQADRRGWKQKQASKPDRKPARNRACPCKSGRRYKDCCGPIQAAVERRATHGAQTPDTSQGRERCVSQLYI</sequence>
<feature type="compositionally biased region" description="Polar residues" evidence="2">
    <location>
        <begin position="266"/>
        <end position="275"/>
    </location>
</feature>
<evidence type="ECO:0000256" key="1">
    <source>
        <dbReference type="ARBA" id="ARBA00010407"/>
    </source>
</evidence>
<feature type="region of interest" description="Disordered" evidence="2">
    <location>
        <begin position="1"/>
        <end position="27"/>
    </location>
</feature>
<feature type="compositionally biased region" description="Low complexity" evidence="2">
    <location>
        <begin position="302"/>
        <end position="313"/>
    </location>
</feature>
<dbReference type="InterPro" id="IPR038765">
    <property type="entry name" value="Papain-like_cys_pep_sf"/>
</dbReference>
<dbReference type="EMBL" id="CAUYUE010000006">
    <property type="protein sequence ID" value="CAK0780907.1"/>
    <property type="molecule type" value="Genomic_DNA"/>
</dbReference>
<dbReference type="PROSITE" id="PS50802">
    <property type="entry name" value="OTU"/>
    <property type="match status" value="1"/>
</dbReference>
<feature type="compositionally biased region" description="Basic and acidic residues" evidence="2">
    <location>
        <begin position="360"/>
        <end position="378"/>
    </location>
</feature>
<evidence type="ECO:0000313" key="4">
    <source>
        <dbReference type="EMBL" id="CAK0780907.1"/>
    </source>
</evidence>
<dbReference type="SUPFAM" id="SSF54001">
    <property type="entry name" value="Cysteine proteinases"/>
    <property type="match status" value="1"/>
</dbReference>
<dbReference type="Gene3D" id="3.90.70.80">
    <property type="match status" value="1"/>
</dbReference>
<feature type="compositionally biased region" description="Basic and acidic residues" evidence="2">
    <location>
        <begin position="13"/>
        <end position="27"/>
    </location>
</feature>
<evidence type="ECO:0000256" key="2">
    <source>
        <dbReference type="SAM" id="MobiDB-lite"/>
    </source>
</evidence>
<comment type="caution">
    <text evidence="4">The sequence shown here is derived from an EMBL/GenBank/DDBJ whole genome shotgun (WGS) entry which is preliminary data.</text>
</comment>
<dbReference type="GO" id="GO:0004843">
    <property type="term" value="F:cysteine-type deubiquitinase activity"/>
    <property type="evidence" value="ECO:0007669"/>
    <property type="project" value="TreeGrafter"/>
</dbReference>
<dbReference type="Pfam" id="PF02810">
    <property type="entry name" value="SEC-C"/>
    <property type="match status" value="1"/>
</dbReference>
<dbReference type="GO" id="GO:0016579">
    <property type="term" value="P:protein deubiquitination"/>
    <property type="evidence" value="ECO:0007669"/>
    <property type="project" value="TreeGrafter"/>
</dbReference>
<dbReference type="PANTHER" id="PTHR12419">
    <property type="entry name" value="OTU DOMAIN CONTAINING PROTEIN"/>
    <property type="match status" value="1"/>
</dbReference>
<comment type="similarity">
    <text evidence="1">Belongs to the peptidase C85 family.</text>
</comment>
<proteinExistence type="inferred from homology"/>
<keyword evidence="5" id="KW-1185">Reference proteome</keyword>
<dbReference type="Pfam" id="PF02338">
    <property type="entry name" value="OTU"/>
    <property type="match status" value="1"/>
</dbReference>
<protein>
    <recommendedName>
        <fullName evidence="3">OTU domain-containing protein</fullName>
    </recommendedName>
</protein>